<dbReference type="CDD" id="cd03448">
    <property type="entry name" value="HDE_HSD"/>
    <property type="match status" value="1"/>
</dbReference>
<comment type="caution">
    <text evidence="3">The sequence shown here is derived from an EMBL/GenBank/DDBJ whole genome shotgun (WGS) entry which is preliminary data.</text>
</comment>
<dbReference type="GO" id="GO:0044594">
    <property type="term" value="F:17-beta-hydroxysteroid dehydrogenase (NAD+) activity"/>
    <property type="evidence" value="ECO:0007669"/>
    <property type="project" value="TreeGrafter"/>
</dbReference>
<evidence type="ECO:0000313" key="4">
    <source>
        <dbReference type="Proteomes" id="UP000294881"/>
    </source>
</evidence>
<feature type="domain" description="Peroxisomal multifunctional enzyme type 2-like N-terminal" evidence="2">
    <location>
        <begin position="19"/>
        <end position="146"/>
    </location>
</feature>
<evidence type="ECO:0000313" key="3">
    <source>
        <dbReference type="EMBL" id="TCO14287.1"/>
    </source>
</evidence>
<name>A0A4R2GUV1_9HYPH</name>
<dbReference type="Pfam" id="PF01575">
    <property type="entry name" value="MaoC_dehydratas"/>
    <property type="match status" value="1"/>
</dbReference>
<evidence type="ECO:0000259" key="1">
    <source>
        <dbReference type="Pfam" id="PF01575"/>
    </source>
</evidence>
<gene>
    <name evidence="3" type="ORF">EV666_104240</name>
</gene>
<protein>
    <submittedName>
        <fullName evidence="3">Acyl dehydratase</fullName>
    </submittedName>
</protein>
<dbReference type="OrthoDB" id="5522043at2"/>
<dbReference type="PANTHER" id="PTHR13078:SF56">
    <property type="entry name" value="PEROXISOMAL MULTIFUNCTIONAL ENZYME TYPE 2"/>
    <property type="match status" value="1"/>
</dbReference>
<dbReference type="GO" id="GO:0004300">
    <property type="term" value="F:enoyl-CoA hydratase activity"/>
    <property type="evidence" value="ECO:0007669"/>
    <property type="project" value="TreeGrafter"/>
</dbReference>
<reference evidence="3 4" key="1">
    <citation type="submission" date="2019-03" db="EMBL/GenBank/DDBJ databases">
        <title>Genomic Encyclopedia of Type Strains, Phase IV (KMG-IV): sequencing the most valuable type-strain genomes for metagenomic binning, comparative biology and taxonomic classification.</title>
        <authorList>
            <person name="Goeker M."/>
        </authorList>
    </citation>
    <scope>NUCLEOTIDE SEQUENCE [LARGE SCALE GENOMIC DNA]</scope>
    <source>
        <strain evidence="3 4">DSM 22958</strain>
    </source>
</reference>
<dbReference type="GO" id="GO:0006635">
    <property type="term" value="P:fatty acid beta-oxidation"/>
    <property type="evidence" value="ECO:0007669"/>
    <property type="project" value="TreeGrafter"/>
</dbReference>
<organism evidence="3 4">
    <name type="scientific">Camelimonas lactis</name>
    <dbReference type="NCBI Taxonomy" id="659006"/>
    <lineage>
        <taxon>Bacteria</taxon>
        <taxon>Pseudomonadati</taxon>
        <taxon>Pseudomonadota</taxon>
        <taxon>Alphaproteobacteria</taxon>
        <taxon>Hyphomicrobiales</taxon>
        <taxon>Chelatococcaceae</taxon>
        <taxon>Camelimonas</taxon>
    </lineage>
</organism>
<dbReference type="InterPro" id="IPR029069">
    <property type="entry name" value="HotDog_dom_sf"/>
</dbReference>
<feature type="domain" description="MaoC-like" evidence="1">
    <location>
        <begin position="163"/>
        <end position="278"/>
    </location>
</feature>
<dbReference type="AlphaFoldDB" id="A0A4R2GUV1"/>
<accession>A0A4R2GUV1</accession>
<dbReference type="Gene3D" id="3.10.129.10">
    <property type="entry name" value="Hotdog Thioesterase"/>
    <property type="match status" value="2"/>
</dbReference>
<keyword evidence="4" id="KW-1185">Reference proteome</keyword>
<dbReference type="InterPro" id="IPR002539">
    <property type="entry name" value="MaoC-like_dom"/>
</dbReference>
<dbReference type="PANTHER" id="PTHR13078">
    <property type="entry name" value="PEROXISOMAL MULTIFUNCTIONAL ENZYME TYPE 2-RELATED"/>
    <property type="match status" value="1"/>
</dbReference>
<dbReference type="Pfam" id="PF22622">
    <property type="entry name" value="MFE-2_hydrat-2_N"/>
    <property type="match status" value="1"/>
</dbReference>
<dbReference type="SUPFAM" id="SSF54637">
    <property type="entry name" value="Thioesterase/thiol ester dehydrase-isomerase"/>
    <property type="match status" value="2"/>
</dbReference>
<proteinExistence type="predicted"/>
<dbReference type="Proteomes" id="UP000294881">
    <property type="component" value="Unassembled WGS sequence"/>
</dbReference>
<dbReference type="InterPro" id="IPR054357">
    <property type="entry name" value="MFE-2_N"/>
</dbReference>
<dbReference type="RefSeq" id="WP_132005276.1">
    <property type="nucleotide sequence ID" value="NZ_JBHUNN010000002.1"/>
</dbReference>
<dbReference type="EMBL" id="SLWL01000004">
    <property type="protein sequence ID" value="TCO14287.1"/>
    <property type="molecule type" value="Genomic_DNA"/>
</dbReference>
<dbReference type="GO" id="GO:0003857">
    <property type="term" value="F:(3S)-3-hydroxyacyl-CoA dehydrogenase (NAD+) activity"/>
    <property type="evidence" value="ECO:0007669"/>
    <property type="project" value="TreeGrafter"/>
</dbReference>
<sequence>MAIDPDHLLNWPFKDLEHTYTERDTILYALGLGVGSDPLDESQLRFVYEDGLRALPTMAVVLGYPGFWLKDPGTGVDWTKVLHGEQGLQVFRPLPASGTVIGRTRVTDIIDKGPGKGAILYSDRDIIDKATGELLCRVTGSSFLRGDGGFGGKSGPTPTPHQIPDRAPDITLALPTLPQAALIYRLSGDYNPLHADPKVATGAGFRAPILHGLCTYGVVGRALLQAVGDSNPDSLRRMDVRFTSPVYPGETIVTEIWRGDNGSVSFRARVQERDVVVINNGYAELA</sequence>
<evidence type="ECO:0000259" key="2">
    <source>
        <dbReference type="Pfam" id="PF22622"/>
    </source>
</evidence>